<name>A0A6J5V3H7_PRUAR</name>
<dbReference type="PANTHER" id="PTHR31286">
    <property type="entry name" value="GLYCINE-RICH CELL WALL STRUCTURAL PROTEIN 1.8-LIKE"/>
    <property type="match status" value="1"/>
</dbReference>
<evidence type="ECO:0000313" key="1">
    <source>
        <dbReference type="EMBL" id="CAB4283490.1"/>
    </source>
</evidence>
<dbReference type="PANTHER" id="PTHR31286:SF180">
    <property type="entry name" value="OS10G0362600 PROTEIN"/>
    <property type="match status" value="1"/>
</dbReference>
<sequence length="275" mass="31207">MVTKRRRLLELSSTVTNEGLQRSAPCVNSQPPASFSSAISHNQMFSQTQIQTHLCLTANINYHLSLCPLLLNTSRPISQFLVCLYSIPMEDGYPYEDEMVIHFDDSLDLEERIESKIVLVGLLIAHVEPPQTIVKEILRAAWSRMGVIKVNKAKENVYSITVAEEEVASRILDGNPWFIKGYTFTVKLRPLYHSLDDIQNNTAIYWVQAHGLTRNLCTPKNARQLGSRIGAVMEVEDTDDAGFRGFLRMLIDMNISPRFLHAMPSRRKTPHPLEV</sequence>
<gene>
    <name evidence="1" type="ORF">CURHAP_LOCUS38079</name>
</gene>
<dbReference type="Proteomes" id="UP000507222">
    <property type="component" value="Unassembled WGS sequence"/>
</dbReference>
<dbReference type="InterPro" id="IPR040256">
    <property type="entry name" value="At4g02000-like"/>
</dbReference>
<protein>
    <submittedName>
        <fullName evidence="1">Uncharacterized protein</fullName>
    </submittedName>
</protein>
<organism evidence="1 2">
    <name type="scientific">Prunus armeniaca</name>
    <name type="common">Apricot</name>
    <name type="synonym">Armeniaca vulgaris</name>
    <dbReference type="NCBI Taxonomy" id="36596"/>
    <lineage>
        <taxon>Eukaryota</taxon>
        <taxon>Viridiplantae</taxon>
        <taxon>Streptophyta</taxon>
        <taxon>Embryophyta</taxon>
        <taxon>Tracheophyta</taxon>
        <taxon>Spermatophyta</taxon>
        <taxon>Magnoliopsida</taxon>
        <taxon>eudicotyledons</taxon>
        <taxon>Gunneridae</taxon>
        <taxon>Pentapetalae</taxon>
        <taxon>rosids</taxon>
        <taxon>fabids</taxon>
        <taxon>Rosales</taxon>
        <taxon>Rosaceae</taxon>
        <taxon>Amygdaloideae</taxon>
        <taxon>Amygdaleae</taxon>
        <taxon>Prunus</taxon>
    </lineage>
</organism>
<dbReference type="AlphaFoldDB" id="A0A6J5V3H7"/>
<evidence type="ECO:0000313" key="2">
    <source>
        <dbReference type="Proteomes" id="UP000507222"/>
    </source>
</evidence>
<reference evidence="1 2" key="1">
    <citation type="submission" date="2020-05" db="EMBL/GenBank/DDBJ databases">
        <authorList>
            <person name="Campoy J."/>
            <person name="Schneeberger K."/>
            <person name="Spophaly S."/>
        </authorList>
    </citation>
    <scope>NUCLEOTIDE SEQUENCE [LARGE SCALE GENOMIC DNA]</scope>
    <source>
        <strain evidence="1">PruArmRojPasFocal</strain>
    </source>
</reference>
<accession>A0A6J5V3H7</accession>
<dbReference type="EMBL" id="CAEKDK010000006">
    <property type="protein sequence ID" value="CAB4283490.1"/>
    <property type="molecule type" value="Genomic_DNA"/>
</dbReference>
<proteinExistence type="predicted"/>